<dbReference type="KEGG" id="pkc:PKB_0951"/>
<dbReference type="HOGENOM" id="CLU_043473_2_1_6"/>
<dbReference type="NCBIfam" id="TIGR01460">
    <property type="entry name" value="HAD-SF-IIA"/>
    <property type="match status" value="1"/>
</dbReference>
<accession>A0A024HCS7</accession>
<dbReference type="RefSeq" id="WP_043249448.1">
    <property type="nucleotide sequence ID" value="NZ_HG322950.1"/>
</dbReference>
<evidence type="ECO:0000313" key="1">
    <source>
        <dbReference type="EMBL" id="CDF82317.1"/>
    </source>
</evidence>
<dbReference type="PATRIC" id="fig|1301098.3.peg.958"/>
<dbReference type="SUPFAM" id="SSF56784">
    <property type="entry name" value="HAD-like"/>
    <property type="match status" value="1"/>
</dbReference>
<dbReference type="PANTHER" id="PTHR19288">
    <property type="entry name" value="4-NITROPHENYLPHOSPHATASE-RELATED"/>
    <property type="match status" value="1"/>
</dbReference>
<reference evidence="1 2" key="1">
    <citation type="submission" date="2013-03" db="EMBL/GenBank/DDBJ databases">
        <authorList>
            <person name="Linke B."/>
        </authorList>
    </citation>
    <scope>NUCLEOTIDE SEQUENCE [LARGE SCALE GENOMIC DNA]</scope>
    <source>
        <strain evidence="1 2">B13</strain>
    </source>
</reference>
<evidence type="ECO:0000313" key="2">
    <source>
        <dbReference type="Proteomes" id="UP000025241"/>
    </source>
</evidence>
<dbReference type="InterPro" id="IPR006357">
    <property type="entry name" value="HAD-SF_hydro_IIA"/>
</dbReference>
<dbReference type="Pfam" id="PF13344">
    <property type="entry name" value="Hydrolase_6"/>
    <property type="match status" value="1"/>
</dbReference>
<dbReference type="AlphaFoldDB" id="A0A024HCS7"/>
<dbReference type="InterPro" id="IPR006356">
    <property type="entry name" value="HAD-SF_hydro_IIA_hyp3"/>
</dbReference>
<dbReference type="GO" id="GO:0005737">
    <property type="term" value="C:cytoplasm"/>
    <property type="evidence" value="ECO:0007669"/>
    <property type="project" value="TreeGrafter"/>
</dbReference>
<gene>
    <name evidence="1" type="ORF">PKB_0951</name>
</gene>
<dbReference type="InterPro" id="IPR036412">
    <property type="entry name" value="HAD-like_sf"/>
</dbReference>
<dbReference type="InterPro" id="IPR023214">
    <property type="entry name" value="HAD_sf"/>
</dbReference>
<reference evidence="1 2" key="2">
    <citation type="submission" date="2014-05" db="EMBL/GenBank/DDBJ databases">
        <title>Genome sequence of the 3-chlorobenzoate degrading bacterium Pseudomonas knackmussii B13 shows multiple evidence for horizontal gene transfer.</title>
        <authorList>
            <person name="Miyazaki R."/>
            <person name="Bertelli C."/>
            <person name="Falquet L."/>
            <person name="Robinson-Rechavi M."/>
            <person name="Gharib W."/>
            <person name="Roy S."/>
            <person name="Van der Meer J.R."/>
        </authorList>
    </citation>
    <scope>NUCLEOTIDE SEQUENCE [LARGE SCALE GENOMIC DNA]</scope>
    <source>
        <strain evidence="1 2">B13</strain>
    </source>
</reference>
<sequence>MPASHFQAVTDTRLVDHAGLDALCADYDAYLLDLWGVLMDGAEVFPGALAWLQRRAAEGKPVWFLSNASRSVAEMAATLTALGVSPTLYSGITTSGQLAIDAIERTPELQRGGIYIAGVGDALETWPAHIRERFDADIHKASLILGVGSFPTDELEARFAPLRHAVELPFLCANPDRVVVSAGRTVFGAGRLAEAFAEQGGQVQWFGKPDPAAFRIAERQLQARGAQRILFVGDSLVTDVPGALAARIDTLWLAATGIHRQALGLPFNGALEEEKVQALLDGYPVRPHFAAPGLV</sequence>
<dbReference type="Proteomes" id="UP000025241">
    <property type="component" value="Chromosome I"/>
</dbReference>
<dbReference type="Pfam" id="PF13242">
    <property type="entry name" value="Hydrolase_like"/>
    <property type="match status" value="1"/>
</dbReference>
<dbReference type="Gene3D" id="3.40.50.1000">
    <property type="entry name" value="HAD superfamily/HAD-like"/>
    <property type="match status" value="2"/>
</dbReference>
<keyword evidence="2" id="KW-1185">Reference proteome</keyword>
<organism evidence="1 2">
    <name type="scientific">Pseudomonas knackmussii (strain DSM 6978 / CCUG 54928 / LMG 23759 / B13)</name>
    <dbReference type="NCBI Taxonomy" id="1301098"/>
    <lineage>
        <taxon>Bacteria</taxon>
        <taxon>Pseudomonadati</taxon>
        <taxon>Pseudomonadota</taxon>
        <taxon>Gammaproteobacteria</taxon>
        <taxon>Pseudomonadales</taxon>
        <taxon>Pseudomonadaceae</taxon>
        <taxon>Pseudomonas</taxon>
    </lineage>
</organism>
<dbReference type="PANTHER" id="PTHR19288:SF90">
    <property type="entry name" value="OS08G0542600 PROTEIN"/>
    <property type="match status" value="1"/>
</dbReference>
<dbReference type="NCBIfam" id="TIGR01459">
    <property type="entry name" value="HAD-SF-IIA-hyp4"/>
    <property type="match status" value="1"/>
</dbReference>
<name>A0A024HCS7_PSEKB</name>
<dbReference type="EMBL" id="HG322950">
    <property type="protein sequence ID" value="CDF82317.1"/>
    <property type="molecule type" value="Genomic_DNA"/>
</dbReference>
<dbReference type="STRING" id="1301098.PKB_0951"/>
<dbReference type="GO" id="GO:0016791">
    <property type="term" value="F:phosphatase activity"/>
    <property type="evidence" value="ECO:0007669"/>
    <property type="project" value="TreeGrafter"/>
</dbReference>
<protein>
    <submittedName>
        <fullName evidence="1">Uncharacterized protein</fullName>
    </submittedName>
</protein>
<proteinExistence type="predicted"/>
<dbReference type="eggNOG" id="COG0647">
    <property type="taxonomic scope" value="Bacteria"/>
</dbReference>
<dbReference type="OrthoDB" id="148966at2"/>